<dbReference type="SUPFAM" id="SSF57414">
    <property type="entry name" value="Hairpin loop containing domain-like"/>
    <property type="match status" value="1"/>
</dbReference>
<feature type="domain" description="Fibrinogen C-terminal" evidence="4">
    <location>
        <begin position="109"/>
        <end position="329"/>
    </location>
</feature>
<dbReference type="InterPro" id="IPR050373">
    <property type="entry name" value="Fibrinogen_C-term_domain"/>
</dbReference>
<dbReference type="AlphaFoldDB" id="A0A914AFZ5"/>
<dbReference type="PANTHER" id="PTHR19143">
    <property type="entry name" value="FIBRINOGEN/TENASCIN/ANGIOPOEITIN"/>
    <property type="match status" value="1"/>
</dbReference>
<evidence type="ECO:0000256" key="2">
    <source>
        <dbReference type="SAM" id="SignalP"/>
    </source>
</evidence>
<dbReference type="CDD" id="cd00087">
    <property type="entry name" value="FReD"/>
    <property type="match status" value="1"/>
</dbReference>
<evidence type="ECO:0000313" key="6">
    <source>
        <dbReference type="Proteomes" id="UP000887568"/>
    </source>
</evidence>
<sequence>MMRLIEGAALLICTVTLIQDSRSECLSRYERKFYPANNRALQNHVYQRKTGVSPVVCGRDCSMDVKCASFNYNTSSQTCQLNKESQSTTSQDFITRPQSLYFDGHESTLTFSAHQGSCQELYEDGSLGNGIYTIYPPGMTDGVQVYCDMVTEGGGWTVIQRRQDGSVDFYRNWTEYQSGFGQLSGEFWLGNNALRALTASSAKWQLRVDLEDWDGDMRWAEYGEFSVQGKKYSLRIGYYDDNSTLPDSLIRHNGYNFSTKDQDNDILASTSCAVDFEGAWWYRSCHTSNLNGKYYHQGNVPFGQGIQWKLWKGFYYSFKKCSMKIREVPKDAMN</sequence>
<reference evidence="5" key="1">
    <citation type="submission" date="2022-11" db="UniProtKB">
        <authorList>
            <consortium name="EnsemblMetazoa"/>
        </authorList>
    </citation>
    <scope>IDENTIFICATION</scope>
</reference>
<evidence type="ECO:0000313" key="5">
    <source>
        <dbReference type="EnsemblMetazoa" id="XP_038062890.1"/>
    </source>
</evidence>
<dbReference type="Pfam" id="PF00024">
    <property type="entry name" value="PAN_1"/>
    <property type="match status" value="1"/>
</dbReference>
<dbReference type="SUPFAM" id="SSF56496">
    <property type="entry name" value="Fibrinogen C-terminal domain-like"/>
    <property type="match status" value="1"/>
</dbReference>
<evidence type="ECO:0000259" key="3">
    <source>
        <dbReference type="PROSITE" id="PS50948"/>
    </source>
</evidence>
<feature type="domain" description="Apple" evidence="3">
    <location>
        <begin position="25"/>
        <end position="106"/>
    </location>
</feature>
<dbReference type="PROSITE" id="PS50948">
    <property type="entry name" value="PAN"/>
    <property type="match status" value="1"/>
</dbReference>
<dbReference type="InterPro" id="IPR036056">
    <property type="entry name" value="Fibrinogen-like_C"/>
</dbReference>
<dbReference type="SMART" id="SM00473">
    <property type="entry name" value="PAN_AP"/>
    <property type="match status" value="1"/>
</dbReference>
<dbReference type="EnsemblMetazoa" id="XM_038206962.1">
    <property type="protein sequence ID" value="XP_038062890.1"/>
    <property type="gene ID" value="LOC119733379"/>
</dbReference>
<keyword evidence="1" id="KW-1015">Disulfide bond</keyword>
<keyword evidence="6" id="KW-1185">Reference proteome</keyword>
<dbReference type="FunFam" id="3.90.215.10:FF:000001">
    <property type="entry name" value="Tenascin isoform 1"/>
    <property type="match status" value="1"/>
</dbReference>
<name>A0A914AFZ5_PATMI</name>
<dbReference type="InterPro" id="IPR020837">
    <property type="entry name" value="Fibrinogen_CS"/>
</dbReference>
<evidence type="ECO:0000259" key="4">
    <source>
        <dbReference type="PROSITE" id="PS51406"/>
    </source>
</evidence>
<dbReference type="CDD" id="cd01099">
    <property type="entry name" value="PAN_AP_HGF"/>
    <property type="match status" value="1"/>
</dbReference>
<feature type="signal peptide" evidence="2">
    <location>
        <begin position="1"/>
        <end position="23"/>
    </location>
</feature>
<dbReference type="NCBIfam" id="NF040941">
    <property type="entry name" value="GGGWT_bact"/>
    <property type="match status" value="1"/>
</dbReference>
<protein>
    <submittedName>
        <fullName evidence="5">Uncharacterized protein</fullName>
    </submittedName>
</protein>
<dbReference type="GeneID" id="119733379"/>
<accession>A0A914AFZ5</accession>
<proteinExistence type="predicted"/>
<dbReference type="Gene3D" id="3.90.215.10">
    <property type="entry name" value="Gamma Fibrinogen, chain A, domain 1"/>
    <property type="match status" value="1"/>
</dbReference>
<dbReference type="SMART" id="SM00186">
    <property type="entry name" value="FBG"/>
    <property type="match status" value="1"/>
</dbReference>
<dbReference type="PROSITE" id="PS00514">
    <property type="entry name" value="FIBRINOGEN_C_1"/>
    <property type="match status" value="1"/>
</dbReference>
<dbReference type="Gene3D" id="3.50.4.10">
    <property type="entry name" value="Hepatocyte Growth Factor"/>
    <property type="match status" value="1"/>
</dbReference>
<organism evidence="5 6">
    <name type="scientific">Patiria miniata</name>
    <name type="common">Bat star</name>
    <name type="synonym">Asterina miniata</name>
    <dbReference type="NCBI Taxonomy" id="46514"/>
    <lineage>
        <taxon>Eukaryota</taxon>
        <taxon>Metazoa</taxon>
        <taxon>Echinodermata</taxon>
        <taxon>Eleutherozoa</taxon>
        <taxon>Asterozoa</taxon>
        <taxon>Asteroidea</taxon>
        <taxon>Valvatacea</taxon>
        <taxon>Valvatida</taxon>
        <taxon>Asterinidae</taxon>
        <taxon>Patiria</taxon>
    </lineage>
</organism>
<dbReference type="InterPro" id="IPR003609">
    <property type="entry name" value="Pan_app"/>
</dbReference>
<dbReference type="GO" id="GO:0005615">
    <property type="term" value="C:extracellular space"/>
    <property type="evidence" value="ECO:0007669"/>
    <property type="project" value="TreeGrafter"/>
</dbReference>
<evidence type="ECO:0000256" key="1">
    <source>
        <dbReference type="ARBA" id="ARBA00023157"/>
    </source>
</evidence>
<dbReference type="OrthoDB" id="7735550at2759"/>
<dbReference type="InterPro" id="IPR002181">
    <property type="entry name" value="Fibrinogen_a/b/g_C_dom"/>
</dbReference>
<dbReference type="InterPro" id="IPR014716">
    <property type="entry name" value="Fibrinogen_a/b/g_C_1"/>
</dbReference>
<dbReference type="PROSITE" id="PS51406">
    <property type="entry name" value="FIBRINOGEN_C_2"/>
    <property type="match status" value="1"/>
</dbReference>
<dbReference type="Pfam" id="PF00147">
    <property type="entry name" value="Fibrinogen_C"/>
    <property type="match status" value="1"/>
</dbReference>
<dbReference type="RefSeq" id="XP_038062890.1">
    <property type="nucleotide sequence ID" value="XM_038206962.1"/>
</dbReference>
<dbReference type="OMA" id="WNICLEM"/>
<dbReference type="Proteomes" id="UP000887568">
    <property type="component" value="Unplaced"/>
</dbReference>
<keyword evidence="2" id="KW-0732">Signal</keyword>
<feature type="chain" id="PRO_5038101516" evidence="2">
    <location>
        <begin position="24"/>
        <end position="334"/>
    </location>
</feature>